<dbReference type="AlphaFoldDB" id="A0A2P5KAK4"/>
<organism evidence="5 6">
    <name type="scientific">Mycetohabitans endofungorum</name>
    <dbReference type="NCBI Taxonomy" id="417203"/>
    <lineage>
        <taxon>Bacteria</taxon>
        <taxon>Pseudomonadati</taxon>
        <taxon>Pseudomonadota</taxon>
        <taxon>Betaproteobacteria</taxon>
        <taxon>Burkholderiales</taxon>
        <taxon>Burkholderiaceae</taxon>
        <taxon>Mycetohabitans</taxon>
    </lineage>
</organism>
<proteinExistence type="inferred from homology"/>
<gene>
    <name evidence="5" type="ORF">B0O95_106124</name>
</gene>
<dbReference type="InterPro" id="IPR036249">
    <property type="entry name" value="Thioredoxin-like_sf"/>
</dbReference>
<dbReference type="OrthoDB" id="9790554at2"/>
<name>A0A2P5KAK4_9BURK</name>
<comment type="similarity">
    <text evidence="1 3 4">Belongs to the ArsC family.</text>
</comment>
<evidence type="ECO:0000256" key="3">
    <source>
        <dbReference type="PROSITE-ProRule" id="PRU01282"/>
    </source>
</evidence>
<comment type="caution">
    <text evidence="5">The sequence shown here is derived from an EMBL/GenBank/DDBJ whole genome shotgun (WGS) entry which is preliminary data.</text>
</comment>
<dbReference type="EC" id="1.20.4.1" evidence="4"/>
<evidence type="ECO:0000313" key="5">
    <source>
        <dbReference type="EMBL" id="PPB83733.1"/>
    </source>
</evidence>
<dbReference type="PROSITE" id="PS51353">
    <property type="entry name" value="ARSC"/>
    <property type="match status" value="1"/>
</dbReference>
<evidence type="ECO:0000256" key="2">
    <source>
        <dbReference type="ARBA" id="ARBA00023002"/>
    </source>
</evidence>
<dbReference type="PANTHER" id="PTHR30041">
    <property type="entry name" value="ARSENATE REDUCTASE"/>
    <property type="match status" value="1"/>
</dbReference>
<dbReference type="Gene3D" id="3.40.30.10">
    <property type="entry name" value="Glutaredoxin"/>
    <property type="match status" value="1"/>
</dbReference>
<accession>A0A2P5KAK4</accession>
<sequence>MITIYHNPRCSKSRVAYALLVDELAGREEVRTVEYLKTPPTLDDLKQLHALLGVPVREMIRDNEPTFAELGLDDTSLSEDALLKAVSDHPVLLQRPIVVRDSRAVIGRPPEQIATLFD</sequence>
<dbReference type="GO" id="GO:0008794">
    <property type="term" value="F:arsenate reductase (glutaredoxin) activity"/>
    <property type="evidence" value="ECO:0007669"/>
    <property type="project" value="UniProtKB-UniRule"/>
</dbReference>
<keyword evidence="6" id="KW-1185">Reference proteome</keyword>
<keyword evidence="2 4" id="KW-0560">Oxidoreductase</keyword>
<dbReference type="Pfam" id="PF03960">
    <property type="entry name" value="ArsC"/>
    <property type="match status" value="1"/>
</dbReference>
<comment type="catalytic activity">
    <reaction evidence="4">
        <text>[glutaredoxin]-dithiol + arsenate + glutathione + H(+) = glutathionyl-S-S-[glutaredoxin] + arsenite + H2O</text>
        <dbReference type="Rhea" id="RHEA:22016"/>
        <dbReference type="Rhea" id="RHEA-COMP:10729"/>
        <dbReference type="Rhea" id="RHEA-COMP:17668"/>
        <dbReference type="ChEBI" id="CHEBI:15377"/>
        <dbReference type="ChEBI" id="CHEBI:15378"/>
        <dbReference type="ChEBI" id="CHEBI:29242"/>
        <dbReference type="ChEBI" id="CHEBI:29950"/>
        <dbReference type="ChEBI" id="CHEBI:48597"/>
        <dbReference type="ChEBI" id="CHEBI:57925"/>
        <dbReference type="ChEBI" id="CHEBI:146199"/>
        <dbReference type="EC" id="1.20.4.1"/>
    </reaction>
</comment>
<dbReference type="SUPFAM" id="SSF52833">
    <property type="entry name" value="Thioredoxin-like"/>
    <property type="match status" value="1"/>
</dbReference>
<dbReference type="EMBL" id="PRDW01000006">
    <property type="protein sequence ID" value="PPB83733.1"/>
    <property type="molecule type" value="Genomic_DNA"/>
</dbReference>
<dbReference type="PANTHER" id="PTHR30041:SF4">
    <property type="entry name" value="ARSENATE REDUCTASE"/>
    <property type="match status" value="1"/>
</dbReference>
<reference evidence="5 6" key="1">
    <citation type="submission" date="2018-01" db="EMBL/GenBank/DDBJ databases">
        <title>Genomic Encyclopedia of Type Strains, Phase III (KMG-III): the genomes of soil and plant-associated and newly described type strains.</title>
        <authorList>
            <person name="Whitman W."/>
        </authorList>
    </citation>
    <scope>NUCLEOTIDE SEQUENCE [LARGE SCALE GENOMIC DNA]</scope>
    <source>
        <strain evidence="5 6">HKI456</strain>
    </source>
</reference>
<dbReference type="CDD" id="cd03034">
    <property type="entry name" value="ArsC_ArsC"/>
    <property type="match status" value="1"/>
</dbReference>
<dbReference type="InterPro" id="IPR006660">
    <property type="entry name" value="Arsenate_reductase-like"/>
</dbReference>
<evidence type="ECO:0000256" key="1">
    <source>
        <dbReference type="ARBA" id="ARBA00007198"/>
    </source>
</evidence>
<dbReference type="InterPro" id="IPR006659">
    <property type="entry name" value="Arsenate_reductase"/>
</dbReference>
<evidence type="ECO:0000313" key="6">
    <source>
        <dbReference type="Proteomes" id="UP000243096"/>
    </source>
</evidence>
<protein>
    <recommendedName>
        <fullName evidence="4">Arsenate reductase</fullName>
        <ecNumber evidence="4">1.20.4.1</ecNumber>
    </recommendedName>
</protein>
<dbReference type="RefSeq" id="WP_104077402.1">
    <property type="nucleotide sequence ID" value="NZ_CP062179.1"/>
</dbReference>
<dbReference type="NCBIfam" id="TIGR00014">
    <property type="entry name" value="arsC"/>
    <property type="match status" value="1"/>
</dbReference>
<dbReference type="Proteomes" id="UP000243096">
    <property type="component" value="Unassembled WGS sequence"/>
</dbReference>
<evidence type="ECO:0000256" key="4">
    <source>
        <dbReference type="RuleBase" id="RU362029"/>
    </source>
</evidence>